<dbReference type="InterPro" id="IPR025904">
    <property type="entry name" value="Tubulin-like"/>
</dbReference>
<dbReference type="RefSeq" id="WP_345136348.1">
    <property type="nucleotide sequence ID" value="NZ_BAABAT010000035.1"/>
</dbReference>
<evidence type="ECO:0000313" key="1">
    <source>
        <dbReference type="EMBL" id="GAA4259447.1"/>
    </source>
</evidence>
<reference evidence="2" key="1">
    <citation type="journal article" date="2019" name="Int. J. Syst. Evol. Microbiol.">
        <title>The Global Catalogue of Microorganisms (GCM) 10K type strain sequencing project: providing services to taxonomists for standard genome sequencing and annotation.</title>
        <authorList>
            <consortium name="The Broad Institute Genomics Platform"/>
            <consortium name="The Broad Institute Genome Sequencing Center for Infectious Disease"/>
            <person name="Wu L."/>
            <person name="Ma J."/>
        </authorList>
    </citation>
    <scope>NUCLEOTIDE SEQUENCE [LARGE SCALE GENOMIC DNA]</scope>
    <source>
        <strain evidence="2">JCM 17441</strain>
    </source>
</reference>
<dbReference type="Pfam" id="PF13809">
    <property type="entry name" value="Tubulin_2"/>
    <property type="match status" value="1"/>
</dbReference>
<evidence type="ECO:0008006" key="3">
    <source>
        <dbReference type="Google" id="ProtNLM"/>
    </source>
</evidence>
<accession>A0ABP8DMH4</accession>
<protein>
    <recommendedName>
        <fullName evidence="3">Tubulin-like protein</fullName>
    </recommendedName>
</protein>
<dbReference type="Gene3D" id="3.40.50.1440">
    <property type="entry name" value="Tubulin/FtsZ, GTPase domain"/>
    <property type="match status" value="1"/>
</dbReference>
<evidence type="ECO:0000313" key="2">
    <source>
        <dbReference type="Proteomes" id="UP001500620"/>
    </source>
</evidence>
<proteinExistence type="predicted"/>
<dbReference type="EMBL" id="BAABAT010000035">
    <property type="protein sequence ID" value="GAA4259447.1"/>
    <property type="molecule type" value="Genomic_DNA"/>
</dbReference>
<dbReference type="InterPro" id="IPR036525">
    <property type="entry name" value="Tubulin/FtsZ_GTPase_sf"/>
</dbReference>
<sequence>MHLYHPLMFVGLGGTGCRIGAELERRLREELCGADGLKLRGEEFNLQHLQPYELPHCLQFIYADLSQEELARLRRRSVPNESFADVATRNAAYAYDLLPQFDSYPQVARNLRIRGHGFVESWLPDTEHEPMVVPLKLGAGQLPTVGRAAIFETISNNLDSVRHPITNAIGAISTSAAELMVLNRDRDAALQPVDVFVAFSVVGGTGAGIFYDYLHIIDSAFARANVQANIYPLVLMPSAFDEGRGGGMPASLNAGRSLLDLFRLIDDLNQDTRQYGAMTGSRVNRGLHVSYPGEGDLKMRLGAMQTAFLFSKTAGIERDDLHRSIVALIMSLVGLEQPKQGLGATAESQSFAATFINGSTDRQTPSKTGIGQRSVSTSLVGSLTVPFDDLADMFAGRMLARGVRELLPAPPGREEANREHIHRFFNGAGIGAVWERAEQPFQEPAAVKGATDIVNMLRTRVRRMEEGLASLDQSLVRLTPELARDFNPVEGALGVLGDTHLLRLKRVVCGDLALAEQIDKLGVEGVMETRRQPPTPPSPDWSINAPKVGAIKNSLGVIRATVAHPAARKSVEEQNEWYRYRTNRCWHAAWNEHRGRWHPRLERFSRQLKALVEELDAHARDSEDEFNQRADELYRSRVGVTYLLPPRGDLELTYERMLRRLADRYPAKKVRPNATEGELIAAILGPDGWRAALVDSLTPGRGPEQGVQILLGRLKQEVVQILRDGEQGDGPLLPHMSQLLRAAANRGDGAVNENDVQYFVSTLAGMVPAAFVPEGTGTLSTLVVYPAAVRDDNAERFLRSTLKLPYGHRVAEPEFYAVDTELITVVFVRTGMGVTEVAEVRQVLLDWSQATRSPRREHYLPWRQRLGHEQDWLATTERHRVGILQHLLAAMWNGQVTCLGDKDSPDAILVTTHKGASTSGAMRLELSSFGEASSWGSILRAYEEWTLTDSSEIRLNFCEKLMDCVPEGLSTKISDPDPLYTNLVEVVAEREIKVLTEMLDVTPEGTRHHCEQLLAFWKDTFAAARRATFLGQAPSGNTLEALERTVRGRGGNSEGRTRA</sequence>
<keyword evidence="2" id="KW-1185">Reference proteome</keyword>
<name>A0ABP8DMH4_9ACTN</name>
<organism evidence="1 2">
    <name type="scientific">Dactylosporangium darangshiense</name>
    <dbReference type="NCBI Taxonomy" id="579108"/>
    <lineage>
        <taxon>Bacteria</taxon>
        <taxon>Bacillati</taxon>
        <taxon>Actinomycetota</taxon>
        <taxon>Actinomycetes</taxon>
        <taxon>Micromonosporales</taxon>
        <taxon>Micromonosporaceae</taxon>
        <taxon>Dactylosporangium</taxon>
    </lineage>
</organism>
<comment type="caution">
    <text evidence="1">The sequence shown here is derived from an EMBL/GenBank/DDBJ whole genome shotgun (WGS) entry which is preliminary data.</text>
</comment>
<dbReference type="Proteomes" id="UP001500620">
    <property type="component" value="Unassembled WGS sequence"/>
</dbReference>
<gene>
    <name evidence="1" type="ORF">GCM10022255_084100</name>
</gene>